<protein>
    <submittedName>
        <fullName evidence="3">TIGR01777 family oxidoreductase</fullName>
    </submittedName>
</protein>
<feature type="domain" description="NAD-dependent epimerase/dehydratase" evidence="2">
    <location>
        <begin position="5"/>
        <end position="219"/>
    </location>
</feature>
<dbReference type="Proteomes" id="UP000634206">
    <property type="component" value="Unassembled WGS sequence"/>
</dbReference>
<proteinExistence type="inferred from homology"/>
<comment type="caution">
    <text evidence="3">The sequence shown here is derived from an EMBL/GenBank/DDBJ whole genome shotgun (WGS) entry which is preliminary data.</text>
</comment>
<evidence type="ECO:0000256" key="1">
    <source>
        <dbReference type="ARBA" id="ARBA00009353"/>
    </source>
</evidence>
<accession>A0AAE2VDF7</accession>
<dbReference type="PANTHER" id="PTHR11092">
    <property type="entry name" value="SUGAR NUCLEOTIDE EPIMERASE RELATED"/>
    <property type="match status" value="1"/>
</dbReference>
<dbReference type="SUPFAM" id="SSF51735">
    <property type="entry name" value="NAD(P)-binding Rossmann-fold domains"/>
    <property type="match status" value="1"/>
</dbReference>
<organism evidence="3 4">
    <name type="scientific">Oceaniferula flava</name>
    <dbReference type="NCBI Taxonomy" id="2800421"/>
    <lineage>
        <taxon>Bacteria</taxon>
        <taxon>Pseudomonadati</taxon>
        <taxon>Verrucomicrobiota</taxon>
        <taxon>Verrucomicrobiia</taxon>
        <taxon>Verrucomicrobiales</taxon>
        <taxon>Verrucomicrobiaceae</taxon>
        <taxon>Oceaniferula</taxon>
    </lineage>
</organism>
<evidence type="ECO:0000313" key="3">
    <source>
        <dbReference type="EMBL" id="MBK1854564.1"/>
    </source>
</evidence>
<dbReference type="Gene3D" id="3.40.50.720">
    <property type="entry name" value="NAD(P)-binding Rossmann-like Domain"/>
    <property type="match status" value="1"/>
</dbReference>
<dbReference type="InterPro" id="IPR001509">
    <property type="entry name" value="Epimerase_deHydtase"/>
</dbReference>
<evidence type="ECO:0000259" key="2">
    <source>
        <dbReference type="Pfam" id="PF01370"/>
    </source>
</evidence>
<dbReference type="InterPro" id="IPR036291">
    <property type="entry name" value="NAD(P)-bd_dom_sf"/>
</dbReference>
<dbReference type="RefSeq" id="WP_309489171.1">
    <property type="nucleotide sequence ID" value="NZ_JAENIG010000003.1"/>
</dbReference>
<name>A0AAE2VDF7_9BACT</name>
<dbReference type="PANTHER" id="PTHR11092:SF0">
    <property type="entry name" value="EPIMERASE FAMILY PROTEIN SDR39U1"/>
    <property type="match status" value="1"/>
</dbReference>
<dbReference type="InterPro" id="IPR010099">
    <property type="entry name" value="SDR39U1"/>
</dbReference>
<dbReference type="Pfam" id="PF01370">
    <property type="entry name" value="Epimerase"/>
    <property type="match status" value="1"/>
</dbReference>
<gene>
    <name evidence="3" type="ORF">JIN83_06310</name>
</gene>
<dbReference type="AlphaFoldDB" id="A0AAE2VDF7"/>
<evidence type="ECO:0000313" key="4">
    <source>
        <dbReference type="Proteomes" id="UP000634206"/>
    </source>
</evidence>
<comment type="similarity">
    <text evidence="1">Belongs to the NAD(P)-dependent epimerase/dehydratase family. SDR39U1 subfamily.</text>
</comment>
<keyword evidence="4" id="KW-1185">Reference proteome</keyword>
<dbReference type="EMBL" id="JAENIG010000003">
    <property type="protein sequence ID" value="MBK1854564.1"/>
    <property type="molecule type" value="Genomic_DNA"/>
</dbReference>
<reference evidence="3" key="1">
    <citation type="submission" date="2021-01" db="EMBL/GenBank/DDBJ databases">
        <title>Modified the classification status of verrucomicrobia.</title>
        <authorList>
            <person name="Feng X."/>
        </authorList>
    </citation>
    <scope>NUCLEOTIDE SEQUENCE</scope>
    <source>
        <strain evidence="3">5K15</strain>
    </source>
</reference>
<dbReference type="NCBIfam" id="TIGR01777">
    <property type="entry name" value="yfcH"/>
    <property type="match status" value="1"/>
</dbReference>
<sequence length="300" mass="32643">MKKLLVAGANGFLAKQISGYFAQLGWSVSGLARREGGLHPECRYVHWDGKSLGDWTSSIDDCDVLINMVGRSINCRHTEENKQQILQSRLQSTAVLGRAVAQSETPPSLWINGSAAGIYQESYDQAMDESGAEGEGFIADVVKQWEAEFFKAEIASSVRRVALRTTMVLADTPDNPYRYLQTLAKTGLGGKVGNGRQMVSWVHIDDVPRVVQHIIDHEDLTGPVNMAAPEAVTNAEMMRRFRQQAGMPIGLPAPACAVKIGASVIGTAPELILQSSWVEPGKLLGSGFTFTQPKMALGEW</sequence>